<evidence type="ECO:0000256" key="1">
    <source>
        <dbReference type="ARBA" id="ARBA00022448"/>
    </source>
</evidence>
<dbReference type="PROSITE" id="PS50893">
    <property type="entry name" value="ABC_TRANSPORTER_2"/>
    <property type="match status" value="1"/>
</dbReference>
<keyword evidence="3 5" id="KW-0067">ATP-binding</keyword>
<dbReference type="Pfam" id="PF00005">
    <property type="entry name" value="ABC_tran"/>
    <property type="match status" value="1"/>
</dbReference>
<evidence type="ECO:0000259" key="4">
    <source>
        <dbReference type="PROSITE" id="PS50893"/>
    </source>
</evidence>
<dbReference type="CDD" id="cd03255">
    <property type="entry name" value="ABC_MJ0796_LolCDE_FtsE"/>
    <property type="match status" value="1"/>
</dbReference>
<dbReference type="PROSITE" id="PS00211">
    <property type="entry name" value="ABC_TRANSPORTER_1"/>
    <property type="match status" value="1"/>
</dbReference>
<dbReference type="InterPro" id="IPR017871">
    <property type="entry name" value="ABC_transporter-like_CS"/>
</dbReference>
<keyword evidence="6" id="KW-1185">Reference proteome</keyword>
<dbReference type="GO" id="GO:0005524">
    <property type="term" value="F:ATP binding"/>
    <property type="evidence" value="ECO:0007669"/>
    <property type="project" value="UniProtKB-KW"/>
</dbReference>
<dbReference type="InterPro" id="IPR015854">
    <property type="entry name" value="ABC_transpr_LolD-like"/>
</dbReference>
<dbReference type="PANTHER" id="PTHR24220">
    <property type="entry name" value="IMPORT ATP-BINDING PROTEIN"/>
    <property type="match status" value="1"/>
</dbReference>
<organism evidence="5 6">
    <name type="scientific">Cellulomonas fengjieae</name>
    <dbReference type="NCBI Taxonomy" id="2819978"/>
    <lineage>
        <taxon>Bacteria</taxon>
        <taxon>Bacillati</taxon>
        <taxon>Actinomycetota</taxon>
        <taxon>Actinomycetes</taxon>
        <taxon>Micrococcales</taxon>
        <taxon>Cellulomonadaceae</taxon>
        <taxon>Cellulomonas</taxon>
    </lineage>
</organism>
<dbReference type="InterPro" id="IPR003593">
    <property type="entry name" value="AAA+_ATPase"/>
</dbReference>
<gene>
    <name evidence="5" type="ORF">J4035_04815</name>
</gene>
<reference evidence="5 6" key="1">
    <citation type="submission" date="2021-03" db="EMBL/GenBank/DDBJ databases">
        <title>novel species in genus Cellulomonas.</title>
        <authorList>
            <person name="Zhang G."/>
        </authorList>
    </citation>
    <scope>NUCLEOTIDE SEQUENCE [LARGE SCALE GENOMIC DNA]</scope>
    <source>
        <strain evidence="6">zg-ZUI188</strain>
    </source>
</reference>
<evidence type="ECO:0000256" key="3">
    <source>
        <dbReference type="ARBA" id="ARBA00022840"/>
    </source>
</evidence>
<keyword evidence="2" id="KW-0547">Nucleotide-binding</keyword>
<evidence type="ECO:0000313" key="5">
    <source>
        <dbReference type="EMBL" id="MBO3083953.1"/>
    </source>
</evidence>
<evidence type="ECO:0000313" key="6">
    <source>
        <dbReference type="Proteomes" id="UP000678317"/>
    </source>
</evidence>
<dbReference type="PANTHER" id="PTHR24220:SF685">
    <property type="entry name" value="ABC TRANSPORTER RELATED"/>
    <property type="match status" value="1"/>
</dbReference>
<proteinExistence type="predicted"/>
<dbReference type="Proteomes" id="UP000678317">
    <property type="component" value="Unassembled WGS sequence"/>
</dbReference>
<name>A0ABS3SDX3_9CELL</name>
<dbReference type="SMART" id="SM00382">
    <property type="entry name" value="AAA"/>
    <property type="match status" value="1"/>
</dbReference>
<dbReference type="InterPro" id="IPR027417">
    <property type="entry name" value="P-loop_NTPase"/>
</dbReference>
<keyword evidence="1" id="KW-0813">Transport</keyword>
<feature type="domain" description="ABC transporter" evidence="4">
    <location>
        <begin position="27"/>
        <end position="267"/>
    </location>
</feature>
<dbReference type="SUPFAM" id="SSF52540">
    <property type="entry name" value="P-loop containing nucleoside triphosphate hydrolases"/>
    <property type="match status" value="1"/>
</dbReference>
<dbReference type="InterPro" id="IPR017911">
    <property type="entry name" value="MacB-like_ATP-bd"/>
</dbReference>
<comment type="caution">
    <text evidence="5">The sequence shown here is derived from an EMBL/GenBank/DDBJ whole genome shotgun (WGS) entry which is preliminary data.</text>
</comment>
<dbReference type="EMBL" id="JAGFBM010000001">
    <property type="protein sequence ID" value="MBO3083953.1"/>
    <property type="molecule type" value="Genomic_DNA"/>
</dbReference>
<protein>
    <submittedName>
        <fullName evidence="5">ABC transporter ATP-binding protein</fullName>
    </submittedName>
</protein>
<dbReference type="InterPro" id="IPR003439">
    <property type="entry name" value="ABC_transporter-like_ATP-bd"/>
</dbReference>
<evidence type="ECO:0000256" key="2">
    <source>
        <dbReference type="ARBA" id="ARBA00022741"/>
    </source>
</evidence>
<dbReference type="Gene3D" id="3.40.50.300">
    <property type="entry name" value="P-loop containing nucleotide triphosphate hydrolases"/>
    <property type="match status" value="1"/>
</dbReference>
<accession>A0ABS3SDX3</accession>
<sequence length="270" mass="28377">MFVPCTDWRQAVTAISTRRVTTDVAPVVLEHVTKTYGGTGSSAATVRALDDVTLELPEGSFTAVMGPSGSGKSTLLHCAAGLDAPTTGRAVLAGHDLTGMSEDALTRLRRDRVAFVFQAFNLIPTLTAAQNVELPGLLAGRGRDPRSTDRALARVGLGDRRAHRPGELSGGQQQRVAIARALAVKAAVLFADEPTGALDTGTAARILELLRTAGAEDRQTIMMTTHDPVAAAYADTVIFLVDGRIVERMTAPSAEQVAARLSRLPGDRGA</sequence>